<gene>
    <name evidence="2" type="ORF">FRX48_05232</name>
</gene>
<name>A0A5M8PPQ6_9LECA</name>
<proteinExistence type="predicted"/>
<accession>A0A5M8PPQ6</accession>
<dbReference type="EMBL" id="VXIT01000008">
    <property type="protein sequence ID" value="KAA6410922.1"/>
    <property type="molecule type" value="Genomic_DNA"/>
</dbReference>
<feature type="region of interest" description="Disordered" evidence="1">
    <location>
        <begin position="1"/>
        <end position="22"/>
    </location>
</feature>
<evidence type="ECO:0000256" key="1">
    <source>
        <dbReference type="SAM" id="MobiDB-lite"/>
    </source>
</evidence>
<feature type="compositionally biased region" description="Basic and acidic residues" evidence="1">
    <location>
        <begin position="1"/>
        <end position="13"/>
    </location>
</feature>
<evidence type="ECO:0000313" key="2">
    <source>
        <dbReference type="EMBL" id="KAA6410922.1"/>
    </source>
</evidence>
<dbReference type="AlphaFoldDB" id="A0A5M8PPQ6"/>
<evidence type="ECO:0000313" key="3">
    <source>
        <dbReference type="Proteomes" id="UP000324767"/>
    </source>
</evidence>
<comment type="caution">
    <text evidence="2">The sequence shown here is derived from an EMBL/GenBank/DDBJ whole genome shotgun (WGS) entry which is preliminary data.</text>
</comment>
<protein>
    <submittedName>
        <fullName evidence="2">Uncharacterized protein</fullName>
    </submittedName>
</protein>
<dbReference type="OrthoDB" id="10070965at2759"/>
<sequence length="152" mass="18085">MQRFHAKDPEKSKLGTHRAIRQGPGSEYDMYGKHDTYGEYNSCREYSTHSVYSMYSECDMYRGYGTYKKYSTYRECNMYRGYGTYKKYSTYRKCNMYSEYNKYNKAYDKVATANYQAPNQKGKSKGGFERYRKDTLSWFSPQGFFTGFIEAL</sequence>
<organism evidence="2 3">
    <name type="scientific">Lasallia pustulata</name>
    <dbReference type="NCBI Taxonomy" id="136370"/>
    <lineage>
        <taxon>Eukaryota</taxon>
        <taxon>Fungi</taxon>
        <taxon>Dikarya</taxon>
        <taxon>Ascomycota</taxon>
        <taxon>Pezizomycotina</taxon>
        <taxon>Lecanoromycetes</taxon>
        <taxon>OSLEUM clade</taxon>
        <taxon>Umbilicariomycetidae</taxon>
        <taxon>Umbilicariales</taxon>
        <taxon>Umbilicariaceae</taxon>
        <taxon>Lasallia</taxon>
    </lineage>
</organism>
<dbReference type="Proteomes" id="UP000324767">
    <property type="component" value="Unassembled WGS sequence"/>
</dbReference>
<reference evidence="2 3" key="1">
    <citation type="submission" date="2019-09" db="EMBL/GenBank/DDBJ databases">
        <title>The hologenome of the rock-dwelling lichen Lasallia pustulata.</title>
        <authorList>
            <person name="Greshake Tzovaras B."/>
            <person name="Segers F."/>
            <person name="Bicker A."/>
            <person name="Dal Grande F."/>
            <person name="Otte J."/>
            <person name="Hankeln T."/>
            <person name="Schmitt I."/>
            <person name="Ebersberger I."/>
        </authorList>
    </citation>
    <scope>NUCLEOTIDE SEQUENCE [LARGE SCALE GENOMIC DNA]</scope>
    <source>
        <strain evidence="2">A1-1</strain>
    </source>
</reference>